<organism evidence="2 3">
    <name type="scientific">Cupriavidus taiwanensis</name>
    <dbReference type="NCBI Taxonomy" id="164546"/>
    <lineage>
        <taxon>Bacteria</taxon>
        <taxon>Pseudomonadati</taxon>
        <taxon>Pseudomonadota</taxon>
        <taxon>Betaproteobacteria</taxon>
        <taxon>Burkholderiales</taxon>
        <taxon>Burkholderiaceae</taxon>
        <taxon>Cupriavidus</taxon>
    </lineage>
</organism>
<evidence type="ECO:0000256" key="1">
    <source>
        <dbReference type="SAM" id="MobiDB-lite"/>
    </source>
</evidence>
<feature type="region of interest" description="Disordered" evidence="1">
    <location>
        <begin position="1"/>
        <end position="42"/>
    </location>
</feature>
<gene>
    <name evidence="2" type="ORF">CBM2587_U10021</name>
</gene>
<evidence type="ECO:0000313" key="2">
    <source>
        <dbReference type="EMBL" id="SOY73972.1"/>
    </source>
</evidence>
<accession>A0A375CKK3</accession>
<evidence type="ECO:0000313" key="3">
    <source>
        <dbReference type="Proteomes" id="UP000256780"/>
    </source>
</evidence>
<name>A0A375CKK3_9BURK</name>
<feature type="compositionally biased region" description="Polar residues" evidence="1">
    <location>
        <begin position="18"/>
        <end position="27"/>
    </location>
</feature>
<proteinExistence type="predicted"/>
<comment type="caution">
    <text evidence="2">The sequence shown here is derived from an EMBL/GenBank/DDBJ whole genome shotgun (WGS) entry which is preliminary data.</text>
</comment>
<protein>
    <submittedName>
        <fullName evidence="2">Uncharacterized protein</fullName>
    </submittedName>
</protein>
<dbReference type="Proteomes" id="UP000256780">
    <property type="component" value="Unassembled WGS sequence"/>
</dbReference>
<dbReference type="AlphaFoldDB" id="A0A375CKK3"/>
<sequence length="42" mass="4236">MDLAIRGSSDGGAGGSNREGSSNQGSVNRLHGISPESMFVSL</sequence>
<dbReference type="EMBL" id="OFSQ01000041">
    <property type="protein sequence ID" value="SOY73972.1"/>
    <property type="molecule type" value="Genomic_DNA"/>
</dbReference>
<reference evidence="3" key="1">
    <citation type="submission" date="2018-01" db="EMBL/GenBank/DDBJ databases">
        <authorList>
            <person name="Gaut B.S."/>
            <person name="Morton B.R."/>
            <person name="Clegg M.T."/>
            <person name="Duvall M.R."/>
        </authorList>
    </citation>
    <scope>NUCLEOTIDE SEQUENCE [LARGE SCALE GENOMIC DNA]</scope>
</reference>